<comment type="similarity">
    <text evidence="1">Belongs to the histidine acid phosphatase family.</text>
</comment>
<keyword evidence="5" id="KW-1015">Disulfide bond</keyword>
<protein>
    <submittedName>
        <fullName evidence="7">Thiamine-repressible acid phosphatase Pho4</fullName>
    </submittedName>
</protein>
<sequence>MRLLSFSLLFVALLAGSVSARFSDFEAFKNKFNLQENLGTLSIYHEPYFTGLSTAFPESCEIRQVHVLQRHGSRNPASDDGLSSAIKLVEMQERLLNGSLPINYTIPNNPFRFIKSWVPVIDIRNTDQLSSMGRVELFEMGREVFIRYRELFDADVYDINTAAQKRVVESAEWYSYGMFGDEMANKTKFTYLAEDESPGSNSLSNYNSCPVYYENNIDLKEVNEASHTWGNSFLPSIINRLFPYFSNYNLTVEDVETFFYLCAYELTLKDESDFCSLFNPSDIMNFEYTYDVKNSLYGGPSSKWVNVLGGPYIHNLANSLHSVYNESDHQKVFLAFTHDAQIIPVESALGFFPDITPEHPLPVTHNPYTYSMKTSSFVPFAGNLITELFQCQDQKYYVRHLVNQQVFPLTDCGYGPSNSSDGMCELSAYLNSPVRYNSTHNGTDIFNAACKAKPANVTLHY</sequence>
<dbReference type="AlphaFoldDB" id="A0AAF0AWZ1"/>
<keyword evidence="2" id="KW-0378">Hydrolase</keyword>
<dbReference type="PANTHER" id="PTHR20963:SF18">
    <property type="entry name" value="ACID PHOSPHATASE PHO11-RELATED"/>
    <property type="match status" value="1"/>
</dbReference>
<dbReference type="PIRSF" id="PIRSF000894">
    <property type="entry name" value="Acid_phosphatase"/>
    <property type="match status" value="1"/>
</dbReference>
<gene>
    <name evidence="7" type="primary">pho4</name>
    <name evidence="7" type="ORF">SOMG_02624</name>
</gene>
<feature type="disulfide bond" evidence="5">
    <location>
        <begin position="60"/>
        <end position="391"/>
    </location>
</feature>
<keyword evidence="6" id="KW-0732">Signal</keyword>
<dbReference type="PROSITE" id="PS00778">
    <property type="entry name" value="HIS_ACID_PHOSPHAT_2"/>
    <property type="match status" value="1"/>
</dbReference>
<feature type="active site" description="Proton donor" evidence="4">
    <location>
        <position position="339"/>
    </location>
</feature>
<feature type="chain" id="PRO_5042193150" evidence="6">
    <location>
        <begin position="21"/>
        <end position="461"/>
    </location>
</feature>
<dbReference type="SUPFAM" id="SSF53254">
    <property type="entry name" value="Phosphoglycerate mutase-like"/>
    <property type="match status" value="1"/>
</dbReference>
<dbReference type="InterPro" id="IPR000560">
    <property type="entry name" value="His_Pase_clade-2"/>
</dbReference>
<dbReference type="Gene3D" id="3.40.50.1240">
    <property type="entry name" value="Phosphoglycerate mutase-like"/>
    <property type="match status" value="1"/>
</dbReference>
<evidence type="ECO:0000256" key="6">
    <source>
        <dbReference type="SAM" id="SignalP"/>
    </source>
</evidence>
<dbReference type="RefSeq" id="XP_056038495.1">
    <property type="nucleotide sequence ID" value="XM_056181415.1"/>
</dbReference>
<evidence type="ECO:0000313" key="7">
    <source>
        <dbReference type="EMBL" id="WBW74252.1"/>
    </source>
</evidence>
<keyword evidence="8" id="KW-1185">Reference proteome</keyword>
<feature type="disulfide bond" evidence="5">
    <location>
        <begin position="412"/>
        <end position="424"/>
    </location>
</feature>
<reference evidence="7 8" key="1">
    <citation type="journal article" date="2023" name="G3 (Bethesda)">
        <title>A high-quality reference genome for the fission yeast Schizosaccharomyces osmophilus.</title>
        <authorList>
            <person name="Jia G.S."/>
            <person name="Zhang W.C."/>
            <person name="Liang Y."/>
            <person name="Liu X.H."/>
            <person name="Rhind N."/>
            <person name="Pidoux A."/>
            <person name="Brysch-Herzberg M."/>
            <person name="Du L.L."/>
        </authorList>
    </citation>
    <scope>NUCLEOTIDE SEQUENCE [LARGE SCALE GENOMIC DNA]</scope>
    <source>
        <strain evidence="7 8">CBS 15793</strain>
    </source>
</reference>
<dbReference type="GeneID" id="80876104"/>
<feature type="active site" description="Nucleophile" evidence="4">
    <location>
        <position position="71"/>
    </location>
</feature>
<dbReference type="InterPro" id="IPR016274">
    <property type="entry name" value="Histidine_acid_Pase_euk"/>
</dbReference>
<dbReference type="KEGG" id="som:SOMG_02624"/>
<accession>A0AAF0AWZ1</accession>
<feature type="signal peptide" evidence="6">
    <location>
        <begin position="1"/>
        <end position="20"/>
    </location>
</feature>
<dbReference type="InterPro" id="IPR029033">
    <property type="entry name" value="His_PPase_superfam"/>
</dbReference>
<dbReference type="InterPro" id="IPR033379">
    <property type="entry name" value="Acid_Pase_AS"/>
</dbReference>
<dbReference type="Pfam" id="PF00328">
    <property type="entry name" value="His_Phos_2"/>
    <property type="match status" value="1"/>
</dbReference>
<dbReference type="Proteomes" id="UP001212411">
    <property type="component" value="Chromosome 2"/>
</dbReference>
<dbReference type="GO" id="GO:0003993">
    <property type="term" value="F:acid phosphatase activity"/>
    <property type="evidence" value="ECO:0007669"/>
    <property type="project" value="TreeGrafter"/>
</dbReference>
<evidence type="ECO:0000313" key="8">
    <source>
        <dbReference type="Proteomes" id="UP001212411"/>
    </source>
</evidence>
<evidence type="ECO:0000256" key="2">
    <source>
        <dbReference type="ARBA" id="ARBA00022801"/>
    </source>
</evidence>
<evidence type="ECO:0000256" key="1">
    <source>
        <dbReference type="ARBA" id="ARBA00005375"/>
    </source>
</evidence>
<evidence type="ECO:0000256" key="3">
    <source>
        <dbReference type="ARBA" id="ARBA00023180"/>
    </source>
</evidence>
<dbReference type="CDD" id="cd07061">
    <property type="entry name" value="HP_HAP_like"/>
    <property type="match status" value="1"/>
</dbReference>
<keyword evidence="3" id="KW-0325">Glycoprotein</keyword>
<dbReference type="PROSITE" id="PS00616">
    <property type="entry name" value="HIS_ACID_PHOSPHAT_1"/>
    <property type="match status" value="1"/>
</dbReference>
<dbReference type="PANTHER" id="PTHR20963">
    <property type="entry name" value="MULTIPLE INOSITOL POLYPHOSPHATE PHOSPHATASE-RELATED"/>
    <property type="match status" value="1"/>
</dbReference>
<proteinExistence type="inferred from homology"/>
<dbReference type="EMBL" id="CP115612">
    <property type="protein sequence ID" value="WBW74252.1"/>
    <property type="molecule type" value="Genomic_DNA"/>
</dbReference>
<organism evidence="7 8">
    <name type="scientific">Schizosaccharomyces osmophilus</name>
    <dbReference type="NCBI Taxonomy" id="2545709"/>
    <lineage>
        <taxon>Eukaryota</taxon>
        <taxon>Fungi</taxon>
        <taxon>Dikarya</taxon>
        <taxon>Ascomycota</taxon>
        <taxon>Taphrinomycotina</taxon>
        <taxon>Schizosaccharomycetes</taxon>
        <taxon>Schizosaccharomycetales</taxon>
        <taxon>Schizosaccharomycetaceae</taxon>
        <taxon>Schizosaccharomyces</taxon>
    </lineage>
</organism>
<evidence type="ECO:0000256" key="5">
    <source>
        <dbReference type="PIRSR" id="PIRSR000894-2"/>
    </source>
</evidence>
<feature type="disulfide bond" evidence="5">
    <location>
        <begin position="262"/>
        <end position="275"/>
    </location>
</feature>
<name>A0AAF0AWZ1_9SCHI</name>
<evidence type="ECO:0000256" key="4">
    <source>
        <dbReference type="PIRSR" id="PIRSR000894-1"/>
    </source>
</evidence>